<comment type="caution">
    <text evidence="1">The sequence shown here is derived from an EMBL/GenBank/DDBJ whole genome shotgun (WGS) entry which is preliminary data.</text>
</comment>
<protein>
    <submittedName>
        <fullName evidence="1">Uncharacterized protein</fullName>
    </submittedName>
</protein>
<reference evidence="1" key="1">
    <citation type="submission" date="2023-04" db="EMBL/GenBank/DDBJ databases">
        <title>Draft Genome sequencing of Naganishia species isolated from polar environments using Oxford Nanopore Technology.</title>
        <authorList>
            <person name="Leo P."/>
            <person name="Venkateswaran K."/>
        </authorList>
    </citation>
    <scope>NUCLEOTIDE SEQUENCE</scope>
    <source>
        <strain evidence="1">MNA-CCFEE 5262</strain>
    </source>
</reference>
<dbReference type="Proteomes" id="UP001230649">
    <property type="component" value="Unassembled WGS sequence"/>
</dbReference>
<proteinExistence type="predicted"/>
<sequence>MSALPEFYGRTPSQTSSASDSKSPSIKETPYATSENEKTVLTNRPPLADRKDADPATGFGDAVLRLLKIRKKRAGVDLNSVATQESVFDTDQGVYYHPRPSYENYAAFDPSFRWTWSEETKVRRKIDLKIFLWVLTMFMAVDIDRYNLANATADNFLGDLKLTQADYNLGNTLSKVGFLVSHQIVQVTEWQVIINTLPQAAELPSQLISKRLGPDRWIPIQIVGFSIVAACQFWLSGRKSFLATSIPDMILYLSYWYKATELPIRLGFFYVINYASVILTGFLGVGILEMRGIGGRAGWRYMFLIEGLFTLAIGIASFFLMPANPSQTKTSFRPKGYFTDNEVKIIVNRVLRDDPTKSTMHNRQALPVKTIFRCVADFDMIPMYLIGLLFGIGSYPSNLLSIPNAAISIVNLLIITVVSELVDNRAFVSMAENLWMLPNYIALLTLPSPISGWTYFAVSTVLLGFPYVHAIQVAWCSRNAGSVENRTVSASLYNMAVQVSAIIGANLYQASDKPRYYKANKAIVGVIVFNLVILYPGTSLYYRWRNSRKARLWDAMTSEEKNNYLATTKDKGNKKLDFRFVH</sequence>
<keyword evidence="2" id="KW-1185">Reference proteome</keyword>
<accession>A0ACC2VUX8</accession>
<gene>
    <name evidence="1" type="ORF">QFC20_004916</name>
</gene>
<evidence type="ECO:0000313" key="2">
    <source>
        <dbReference type="Proteomes" id="UP001230649"/>
    </source>
</evidence>
<evidence type="ECO:0000313" key="1">
    <source>
        <dbReference type="EMBL" id="KAJ9102809.1"/>
    </source>
</evidence>
<name>A0ACC2VUX8_9TREE</name>
<dbReference type="EMBL" id="JASBWS010000062">
    <property type="protein sequence ID" value="KAJ9102809.1"/>
    <property type="molecule type" value="Genomic_DNA"/>
</dbReference>
<organism evidence="1 2">
    <name type="scientific">Naganishia adeliensis</name>
    <dbReference type="NCBI Taxonomy" id="92952"/>
    <lineage>
        <taxon>Eukaryota</taxon>
        <taxon>Fungi</taxon>
        <taxon>Dikarya</taxon>
        <taxon>Basidiomycota</taxon>
        <taxon>Agaricomycotina</taxon>
        <taxon>Tremellomycetes</taxon>
        <taxon>Filobasidiales</taxon>
        <taxon>Filobasidiaceae</taxon>
        <taxon>Naganishia</taxon>
    </lineage>
</organism>